<dbReference type="InterPro" id="IPR007298">
    <property type="entry name" value="Cu-R_lipoprotein_NlpE"/>
</dbReference>
<gene>
    <name evidence="1" type="ORF">RG298_001306</name>
</gene>
<dbReference type="RefSeq" id="WP_140183141.1">
    <property type="nucleotide sequence ID" value="NZ_VAUD01000049.1"/>
</dbReference>
<organism evidence="1">
    <name type="scientific">Providencia stuartii</name>
    <dbReference type="NCBI Taxonomy" id="588"/>
    <lineage>
        <taxon>Bacteria</taxon>
        <taxon>Pseudomonadati</taxon>
        <taxon>Pseudomonadota</taxon>
        <taxon>Gammaproteobacteria</taxon>
        <taxon>Enterobacterales</taxon>
        <taxon>Morganellaceae</taxon>
        <taxon>Providencia</taxon>
    </lineage>
</organism>
<dbReference type="EMBL" id="ABMABF030000004">
    <property type="protein sequence ID" value="EMJ5133619.1"/>
    <property type="molecule type" value="Genomic_DNA"/>
</dbReference>
<reference evidence="1" key="1">
    <citation type="submission" date="2024-02" db="EMBL/GenBank/DDBJ databases">
        <authorList>
            <consortium name="Clinical and Environmental Microbiology Branch: Whole genome sequencing antimicrobial resistance pathogens in the healthcare setting"/>
        </authorList>
    </citation>
    <scope>NUCLEOTIDE SEQUENCE</scope>
    <source>
        <strain evidence="1">2021GO-0154</strain>
    </source>
</reference>
<dbReference type="Gene3D" id="2.40.128.640">
    <property type="match status" value="1"/>
</dbReference>
<name>A0AAI9DAN6_PROST</name>
<evidence type="ECO:0000313" key="1">
    <source>
        <dbReference type="EMBL" id="EMJ5133619.1"/>
    </source>
</evidence>
<protein>
    <submittedName>
        <fullName evidence="1">Copper resistance protein NlpE N-terminal domain-containing protein</fullName>
    </submittedName>
</protein>
<comment type="caution">
    <text evidence="1">The sequence shown here is derived from an EMBL/GenBank/DDBJ whole genome shotgun (WGS) entry which is preliminary data.</text>
</comment>
<accession>A0AAI9DAN6</accession>
<dbReference type="Pfam" id="PF04170">
    <property type="entry name" value="NlpE"/>
    <property type="match status" value="1"/>
</dbReference>
<proteinExistence type="predicted"/>
<dbReference type="AlphaFoldDB" id="A0AAI9DAN6"/>
<sequence>MFKRVIVAMIFTLPLSACSEQKEPIKIAPTEQSEAFKQAHQSNAALDWDGTYTGKLPCADCEGIIYTLTLNSNDTYTLIRHYEGAKNSQDDILKGKILWNDNGSIITLQGMDNEPNQFFVGENTLFKLNEAGERIKGPIADLYMLTKK</sequence>